<protein>
    <recommendedName>
        <fullName evidence="6">RRM domain-containing protein</fullName>
    </recommendedName>
</protein>
<feature type="compositionally biased region" description="Basic and acidic residues" evidence="5">
    <location>
        <begin position="1"/>
        <end position="10"/>
    </location>
</feature>
<evidence type="ECO:0000313" key="7">
    <source>
        <dbReference type="EMBL" id="PMD27289.1"/>
    </source>
</evidence>
<dbReference type="AlphaFoldDB" id="A0A2J6QM24"/>
<dbReference type="PROSITE" id="PS50102">
    <property type="entry name" value="RRM"/>
    <property type="match status" value="1"/>
</dbReference>
<dbReference type="STRING" id="1745343.A0A2J6QM24"/>
<name>A0A2J6QM24_9HELO</name>
<dbReference type="Proteomes" id="UP000235672">
    <property type="component" value="Unassembled WGS sequence"/>
</dbReference>
<dbReference type="CDD" id="cd12307">
    <property type="entry name" value="RRM_NIFK_like"/>
    <property type="match status" value="1"/>
</dbReference>
<dbReference type="OrthoDB" id="21467at2759"/>
<dbReference type="GO" id="GO:0003723">
    <property type="term" value="F:RNA binding"/>
    <property type="evidence" value="ECO:0007669"/>
    <property type="project" value="UniProtKB-UniRule"/>
</dbReference>
<feature type="compositionally biased region" description="Basic and acidic residues" evidence="5">
    <location>
        <begin position="122"/>
        <end position="148"/>
    </location>
</feature>
<dbReference type="PANTHER" id="PTHR46754">
    <property type="entry name" value="MKI67 FHA DOMAIN-INTERACTING NUCLEOLAR PHOSPHOPROTEIN"/>
    <property type="match status" value="1"/>
</dbReference>
<dbReference type="InterPro" id="IPR012677">
    <property type="entry name" value="Nucleotide-bd_a/b_plait_sf"/>
</dbReference>
<dbReference type="SMART" id="SM00360">
    <property type="entry name" value="RRM"/>
    <property type="match status" value="1"/>
</dbReference>
<evidence type="ECO:0000256" key="5">
    <source>
        <dbReference type="SAM" id="MobiDB-lite"/>
    </source>
</evidence>
<comment type="subcellular location">
    <subcellularLocation>
        <location evidence="1">Nucleus</location>
        <location evidence="1">Nucleolus</location>
    </subcellularLocation>
</comment>
<evidence type="ECO:0000256" key="1">
    <source>
        <dbReference type="ARBA" id="ARBA00004604"/>
    </source>
</evidence>
<keyword evidence="2 4" id="KW-0694">RNA-binding</keyword>
<feature type="compositionally biased region" description="Basic and acidic residues" evidence="5">
    <location>
        <begin position="84"/>
        <end position="109"/>
    </location>
</feature>
<dbReference type="Pfam" id="PF00076">
    <property type="entry name" value="RRM_1"/>
    <property type="match status" value="1"/>
</dbReference>
<keyword evidence="8" id="KW-1185">Reference proteome</keyword>
<feature type="compositionally biased region" description="Basic residues" evidence="5">
    <location>
        <begin position="475"/>
        <end position="490"/>
    </location>
</feature>
<evidence type="ECO:0000259" key="6">
    <source>
        <dbReference type="PROSITE" id="PS50102"/>
    </source>
</evidence>
<dbReference type="SUPFAM" id="SSF54928">
    <property type="entry name" value="RNA-binding domain, RBD"/>
    <property type="match status" value="1"/>
</dbReference>
<dbReference type="InterPro" id="IPR035979">
    <property type="entry name" value="RBD_domain_sf"/>
</dbReference>
<proteinExistence type="predicted"/>
<dbReference type="InterPro" id="IPR000504">
    <property type="entry name" value="RRM_dom"/>
</dbReference>
<evidence type="ECO:0000256" key="4">
    <source>
        <dbReference type="PROSITE-ProRule" id="PRU00176"/>
    </source>
</evidence>
<evidence type="ECO:0000313" key="8">
    <source>
        <dbReference type="Proteomes" id="UP000235672"/>
    </source>
</evidence>
<feature type="domain" description="RRM" evidence="6">
    <location>
        <begin position="225"/>
        <end position="303"/>
    </location>
</feature>
<feature type="compositionally biased region" description="Acidic residues" evidence="5">
    <location>
        <begin position="149"/>
        <end position="165"/>
    </location>
</feature>
<feature type="compositionally biased region" description="Basic and acidic residues" evidence="5">
    <location>
        <begin position="438"/>
        <end position="456"/>
    </location>
</feature>
<dbReference type="EMBL" id="KZ613466">
    <property type="protein sequence ID" value="PMD27289.1"/>
    <property type="molecule type" value="Genomic_DNA"/>
</dbReference>
<organism evidence="7 8">
    <name type="scientific">Hyaloscypha hepaticicola</name>
    <dbReference type="NCBI Taxonomy" id="2082293"/>
    <lineage>
        <taxon>Eukaryota</taxon>
        <taxon>Fungi</taxon>
        <taxon>Dikarya</taxon>
        <taxon>Ascomycota</taxon>
        <taxon>Pezizomycotina</taxon>
        <taxon>Leotiomycetes</taxon>
        <taxon>Helotiales</taxon>
        <taxon>Hyaloscyphaceae</taxon>
        <taxon>Hyaloscypha</taxon>
    </lineage>
</organism>
<keyword evidence="3" id="KW-0539">Nucleus</keyword>
<evidence type="ECO:0000256" key="2">
    <source>
        <dbReference type="ARBA" id="ARBA00022884"/>
    </source>
</evidence>
<dbReference type="GO" id="GO:0005730">
    <property type="term" value="C:nucleolus"/>
    <property type="evidence" value="ECO:0007669"/>
    <property type="project" value="UniProtKB-SubCell"/>
</dbReference>
<evidence type="ECO:0000256" key="3">
    <source>
        <dbReference type="ARBA" id="ARBA00023242"/>
    </source>
</evidence>
<feature type="compositionally biased region" description="Basic and acidic residues" evidence="5">
    <location>
        <begin position="18"/>
        <end position="27"/>
    </location>
</feature>
<feature type="region of interest" description="Disordered" evidence="5">
    <location>
        <begin position="1"/>
        <end position="165"/>
    </location>
</feature>
<reference evidence="7 8" key="1">
    <citation type="submission" date="2016-05" db="EMBL/GenBank/DDBJ databases">
        <title>A degradative enzymes factory behind the ericoid mycorrhizal symbiosis.</title>
        <authorList>
            <consortium name="DOE Joint Genome Institute"/>
            <person name="Martino E."/>
            <person name="Morin E."/>
            <person name="Grelet G."/>
            <person name="Kuo A."/>
            <person name="Kohler A."/>
            <person name="Daghino S."/>
            <person name="Barry K."/>
            <person name="Choi C."/>
            <person name="Cichocki N."/>
            <person name="Clum A."/>
            <person name="Copeland A."/>
            <person name="Hainaut M."/>
            <person name="Haridas S."/>
            <person name="Labutti K."/>
            <person name="Lindquist E."/>
            <person name="Lipzen A."/>
            <person name="Khouja H.-R."/>
            <person name="Murat C."/>
            <person name="Ohm R."/>
            <person name="Olson A."/>
            <person name="Spatafora J."/>
            <person name="Veneault-Fourrey C."/>
            <person name="Henrissat B."/>
            <person name="Grigoriev I."/>
            <person name="Martin F."/>
            <person name="Perotto S."/>
        </authorList>
    </citation>
    <scope>NUCLEOTIDE SEQUENCE [LARGE SCALE GENOMIC DNA]</scope>
    <source>
        <strain evidence="7 8">UAMH 7357</strain>
    </source>
</reference>
<accession>A0A2J6QM24</accession>
<dbReference type="Gene3D" id="3.30.70.330">
    <property type="match status" value="1"/>
</dbReference>
<sequence>MAKDAAAKDLKAKKRKASMPEHNAEKPKKVKNVVTDASEASAKKRKATEDASPVTAKKSKTPAADLTTDEGLVPTQTKKAKTTKKAEPSDQPSEKKEKKAKKAAKESVKEASNGVSVPVVSKTDKSSLKKQKASNDKAEATAEPKQAEDKDDEEVGEDSEDEMDDQTEALLKGFESDRDEELDEAEGGYEAGAKIPLITDNKELSKKRQAKLQKAADFPGQGKPGVVYVGRVPHGFYENEMKEYFGQFGTILNLRLSRNPKTGKSKHYAFIQFENAGVAEIVAKTMDNYLMFGHILKVKFIPEEQVPANVWKGANKRFKKVPWNKIEGRKLEQGASEEAWEKRIEREQKRREKKAEKMKAIGYELEAPAIKSAKGVSKKGKPVPELADKESQTAAVSTAEEGTKTIEAAPGTDSSKPKKKNKKSKAAKEGEPVAGLEEAGKPEKEAPSVDVRPAKEDVEESVAALIAETAEKPSKKAKKDKKKKVKVVAE</sequence>
<feature type="region of interest" description="Disordered" evidence="5">
    <location>
        <begin position="373"/>
        <end position="490"/>
    </location>
</feature>
<gene>
    <name evidence="7" type="ORF">NA56DRAFT_590603</name>
</gene>